<evidence type="ECO:0000313" key="2">
    <source>
        <dbReference type="EMBL" id="CAK8054034.1"/>
    </source>
</evidence>
<feature type="compositionally biased region" description="Basic and acidic residues" evidence="1">
    <location>
        <begin position="387"/>
        <end position="396"/>
    </location>
</feature>
<dbReference type="Pfam" id="PF11311">
    <property type="entry name" value="DUF3114"/>
    <property type="match status" value="1"/>
</dbReference>
<evidence type="ECO:0000256" key="1">
    <source>
        <dbReference type="SAM" id="MobiDB-lite"/>
    </source>
</evidence>
<keyword evidence="3" id="KW-1185">Reference proteome</keyword>
<dbReference type="EMBL" id="CAWVOH010000001">
    <property type="protein sequence ID" value="CAK8054034.1"/>
    <property type="molecule type" value="Genomic_DNA"/>
</dbReference>
<reference evidence="2 3" key="1">
    <citation type="submission" date="2024-01" db="EMBL/GenBank/DDBJ databases">
        <authorList>
            <person name="Botero Cardona J."/>
        </authorList>
    </citation>
    <scope>NUCLEOTIDE SEQUENCE [LARGE SCALE GENOMIC DNA]</scope>
    <source>
        <strain evidence="2 3">LMG 33000</strain>
    </source>
</reference>
<dbReference type="Proteomes" id="UP001314241">
    <property type="component" value="Unassembled WGS sequence"/>
</dbReference>
<feature type="compositionally biased region" description="Basic residues" evidence="1">
    <location>
        <begin position="397"/>
        <end position="412"/>
    </location>
</feature>
<evidence type="ECO:0008006" key="4">
    <source>
        <dbReference type="Google" id="ProtNLM"/>
    </source>
</evidence>
<comment type="caution">
    <text evidence="2">The sequence shown here is derived from an EMBL/GenBank/DDBJ whole genome shotgun (WGS) entry which is preliminary data.</text>
</comment>
<organism evidence="2 3">
    <name type="scientific">Eupransor demetentiae</name>
    <dbReference type="NCBI Taxonomy" id="3109584"/>
    <lineage>
        <taxon>Bacteria</taxon>
        <taxon>Bacillati</taxon>
        <taxon>Bacillota</taxon>
        <taxon>Bacilli</taxon>
        <taxon>Lactobacillales</taxon>
        <taxon>Lactobacillaceae</taxon>
        <taxon>Eupransor</taxon>
    </lineage>
</organism>
<name>A0ABP0EP18_9LACO</name>
<accession>A0ABP0EP18</accession>
<protein>
    <recommendedName>
        <fullName evidence="4">DUF3114 domain-containing protein</fullName>
    </recommendedName>
</protein>
<gene>
    <name evidence="2" type="ORF">R54876_GBNLAHCA_00594</name>
</gene>
<proteinExistence type="predicted"/>
<dbReference type="RefSeq" id="WP_349641577.1">
    <property type="nucleotide sequence ID" value="NZ_CAWVOH010000001.1"/>
</dbReference>
<feature type="region of interest" description="Disordered" evidence="1">
    <location>
        <begin position="387"/>
        <end position="412"/>
    </location>
</feature>
<dbReference type="InterPro" id="IPR021462">
    <property type="entry name" value="DUF3114"/>
</dbReference>
<sequence>MKLRTAAPIKIKRSKGQFRGNLDFTSAQEQSLSEDGWSKGAIAAAKKALYQADWSSLKAIQQRQARLWQAIHEVGSPVYTAMYRAQGGSPAERLNFVLQHFGAVIDDFGFLQLTGSYRFSSELAPHSDFYKLFRTDVQHTFKSESLADIAEGNGELATLAQKIHLLRYHFDRHNVAYIRSTYPGDDDFQKLLNYQSFCKVDFDYQTDATYHNRYQGEFKLPDNFKVQVPEKEKMSEFIVNFKTGNFVSEWNVLQLDDDGIITDPSAYDNEDLKAIADTESFNYGQVHKASHRLLDIDHPADGQLRRAAVKAYPYEHDFNDDDAPGRYIDIVKGGGRFDYYAWQQVKEEDQAYWYQAFLTYCQEHKMKNPGFAYFYNAQLKRDEEMAEKEAKLEAKAEKRRAKKAKKAGKHEQ</sequence>
<evidence type="ECO:0000313" key="3">
    <source>
        <dbReference type="Proteomes" id="UP001314241"/>
    </source>
</evidence>